<keyword evidence="1" id="KW-0328">Glycosyltransferase</keyword>
<feature type="domain" description="CASPASE and TPR Repeat-Associated N-terminal" evidence="4">
    <location>
        <begin position="8"/>
        <end position="202"/>
    </location>
</feature>
<sequence length="735" mass="79064">MPTVTDQELVAHAFALLSGPTQASAEAAVRALWDGCGSHLSTTEEVARTGLPARIPTTLPSGRLGGYVPVAACQDADRRVEVILRRTGDILVLSVLLTDGPTATWTGLDAKLDTVLDGAALLGVARLYLGTTTGAAGPELGRDAAELLGATEEVGQWWHHGVTVSGGLALWDARPRDDGRERRLVVLAPPGAQDELGRCAWAVPGHADMPPLARYLLHVAKIRYQRDVRTRADVSGNAASPATALRNSAVTTARLQAMRQAVHATWENAESALADLGAGADDLGPFGADRDLARWFDRQLVHDIHFTEIQYEKARKMTETGRAELPSATVQVRVPRDERPRLHFLCVADEWFPARGGLSAFNRYLCMALVRAGADVSCLVPRSSTPERDDADAAGVRLVEASAAPGLSERERLLRRPSLPGRTTPDVVVGHGRVTGDVAKAIAEDFYPGTPRLHFVHMHADEVEWHKLDRNDDAGMRAEERSRLELELALGAAGLVAVGPRLFEWLEREPRSRRPPLLLRLDPGFDGPVPADRSGPPGGRPQILMLGRMEDRQVKGLDIAAKGIADAIGLMSPGTEWDLLVRGAPPNGSGPLRESLLGWLGNTPVNVTIYPYSSEFDRITDDLARSSLVLMPSRAEGFGLVGLEAIVAGTPVLVSDRSGLGKLLDDELPREIAARMVVPVTRDDGENARRWGNLISSVMRDRAAAFATAESARLVMAAARPWARAAGELLDAVSP</sequence>
<evidence type="ECO:0000259" key="5">
    <source>
        <dbReference type="Pfam" id="PF20270"/>
    </source>
</evidence>
<dbReference type="CDD" id="cd03801">
    <property type="entry name" value="GT4_PimA-like"/>
    <property type="match status" value="1"/>
</dbReference>
<evidence type="ECO:0000256" key="3">
    <source>
        <dbReference type="SAM" id="MobiDB-lite"/>
    </source>
</evidence>
<dbReference type="Proteomes" id="UP000316096">
    <property type="component" value="Unassembled WGS sequence"/>
</dbReference>
<proteinExistence type="predicted"/>
<evidence type="ECO:0000313" key="7">
    <source>
        <dbReference type="Proteomes" id="UP000316096"/>
    </source>
</evidence>
<keyword evidence="7" id="KW-1185">Reference proteome</keyword>
<evidence type="ECO:0000259" key="4">
    <source>
        <dbReference type="Pfam" id="PF20269"/>
    </source>
</evidence>
<feature type="region of interest" description="Disordered" evidence="3">
    <location>
        <begin position="517"/>
        <end position="539"/>
    </location>
</feature>
<accession>A0A543C0Q5</accession>
<dbReference type="InterPro" id="IPR046922">
    <property type="entry name" value="CATRA-N"/>
</dbReference>
<dbReference type="PANTHER" id="PTHR12526">
    <property type="entry name" value="GLYCOSYLTRANSFERASE"/>
    <property type="match status" value="1"/>
</dbReference>
<protein>
    <submittedName>
        <fullName evidence="6">Glycosyltransferase involved in cell wall biosynthesis</fullName>
    </submittedName>
</protein>
<feature type="compositionally biased region" description="Low complexity" evidence="3">
    <location>
        <begin position="517"/>
        <end position="528"/>
    </location>
</feature>
<dbReference type="AlphaFoldDB" id="A0A543C0Q5"/>
<dbReference type="Pfam" id="PF20706">
    <property type="entry name" value="GT4-conflict"/>
    <property type="match status" value="1"/>
</dbReference>
<dbReference type="PANTHER" id="PTHR12526:SF510">
    <property type="entry name" value="D-INOSITOL 3-PHOSPHATE GLYCOSYLTRANSFERASE"/>
    <property type="match status" value="1"/>
</dbReference>
<dbReference type="EMBL" id="VFOZ01000002">
    <property type="protein sequence ID" value="TQL90659.1"/>
    <property type="molecule type" value="Genomic_DNA"/>
</dbReference>
<keyword evidence="2 6" id="KW-0808">Transferase</keyword>
<dbReference type="NCBIfam" id="NF038357">
    <property type="entry name" value="BN6_48550_fam"/>
    <property type="match status" value="1"/>
</dbReference>
<dbReference type="Pfam" id="PF20269">
    <property type="entry name" value="CATRA-N"/>
    <property type="match status" value="1"/>
</dbReference>
<gene>
    <name evidence="6" type="ORF">FB559_7970</name>
</gene>
<evidence type="ECO:0000256" key="2">
    <source>
        <dbReference type="ARBA" id="ARBA00022679"/>
    </source>
</evidence>
<dbReference type="SUPFAM" id="SSF53756">
    <property type="entry name" value="UDP-Glycosyltransferase/glycogen phosphorylase"/>
    <property type="match status" value="1"/>
</dbReference>
<feature type="domain" description="CASPASE and TPR Repeat-Associated C-terminal" evidence="5">
    <location>
        <begin position="249"/>
        <end position="306"/>
    </location>
</feature>
<dbReference type="Pfam" id="PF20270">
    <property type="entry name" value="CATRA-C"/>
    <property type="match status" value="1"/>
</dbReference>
<organism evidence="6 7">
    <name type="scientific">Actinoallomurus bryophytorum</name>
    <dbReference type="NCBI Taxonomy" id="1490222"/>
    <lineage>
        <taxon>Bacteria</taxon>
        <taxon>Bacillati</taxon>
        <taxon>Actinomycetota</taxon>
        <taxon>Actinomycetes</taxon>
        <taxon>Streptosporangiales</taxon>
        <taxon>Thermomonosporaceae</taxon>
        <taxon>Actinoallomurus</taxon>
    </lineage>
</organism>
<evidence type="ECO:0000313" key="6">
    <source>
        <dbReference type="EMBL" id="TQL90659.1"/>
    </source>
</evidence>
<dbReference type="GO" id="GO:0016757">
    <property type="term" value="F:glycosyltransferase activity"/>
    <property type="evidence" value="ECO:0007669"/>
    <property type="project" value="UniProtKB-KW"/>
</dbReference>
<dbReference type="InterPro" id="IPR046923">
    <property type="entry name" value="CATRA-C"/>
</dbReference>
<name>A0A543C0Q5_9ACTN</name>
<dbReference type="Gene3D" id="3.40.50.2000">
    <property type="entry name" value="Glycogen Phosphorylase B"/>
    <property type="match status" value="2"/>
</dbReference>
<evidence type="ECO:0000256" key="1">
    <source>
        <dbReference type="ARBA" id="ARBA00022676"/>
    </source>
</evidence>
<reference evidence="6 7" key="1">
    <citation type="submission" date="2019-06" db="EMBL/GenBank/DDBJ databases">
        <title>Sequencing the genomes of 1000 actinobacteria strains.</title>
        <authorList>
            <person name="Klenk H.-P."/>
        </authorList>
    </citation>
    <scope>NUCLEOTIDE SEQUENCE [LARGE SCALE GENOMIC DNA]</scope>
    <source>
        <strain evidence="6 7">DSM 102200</strain>
    </source>
</reference>
<comment type="caution">
    <text evidence="6">The sequence shown here is derived from an EMBL/GenBank/DDBJ whole genome shotgun (WGS) entry which is preliminary data.</text>
</comment>